<feature type="coiled-coil region" evidence="3">
    <location>
        <begin position="84"/>
        <end position="125"/>
    </location>
</feature>
<dbReference type="EMBL" id="JALJOT010000007">
    <property type="protein sequence ID" value="KAK9908591.1"/>
    <property type="molecule type" value="Genomic_DNA"/>
</dbReference>
<comment type="caution">
    <text evidence="4">The sequence shown here is derived from an EMBL/GenBank/DDBJ whole genome shotgun (WGS) entry which is preliminary data.</text>
</comment>
<dbReference type="PANTHER" id="PTHR21431:SF0">
    <property type="entry name" value="PREFOLDIN SUBUNIT 6"/>
    <property type="match status" value="1"/>
</dbReference>
<gene>
    <name evidence="4" type="ORF">WJX75_000116</name>
</gene>
<dbReference type="InterPro" id="IPR002777">
    <property type="entry name" value="PFD_beta-like"/>
</dbReference>
<name>A0ABR2YNU0_9CHLO</name>
<keyword evidence="3" id="KW-0175">Coiled coil</keyword>
<dbReference type="SUPFAM" id="SSF46579">
    <property type="entry name" value="Prefoldin"/>
    <property type="match status" value="1"/>
</dbReference>
<protein>
    <recommendedName>
        <fullName evidence="6">Prefoldin</fullName>
    </recommendedName>
</protein>
<evidence type="ECO:0000256" key="3">
    <source>
        <dbReference type="SAM" id="Coils"/>
    </source>
</evidence>
<evidence type="ECO:0000313" key="4">
    <source>
        <dbReference type="EMBL" id="KAK9908591.1"/>
    </source>
</evidence>
<evidence type="ECO:0000256" key="2">
    <source>
        <dbReference type="ARBA" id="ARBA00023186"/>
    </source>
</evidence>
<keyword evidence="5" id="KW-1185">Reference proteome</keyword>
<dbReference type="InterPro" id="IPR009053">
    <property type="entry name" value="Prefoldin"/>
</dbReference>
<accession>A0ABR2YNU0</accession>
<dbReference type="Gene3D" id="1.10.287.370">
    <property type="match status" value="1"/>
</dbReference>
<dbReference type="CDD" id="cd23161">
    <property type="entry name" value="Prefoldin_6"/>
    <property type="match status" value="1"/>
</dbReference>
<evidence type="ECO:0008006" key="6">
    <source>
        <dbReference type="Google" id="ProtNLM"/>
    </source>
</evidence>
<proteinExistence type="inferred from homology"/>
<evidence type="ECO:0000313" key="5">
    <source>
        <dbReference type="Proteomes" id="UP001491310"/>
    </source>
</evidence>
<sequence>MDAEKAAALERTFKTELESLKQIQRDIQKNHTARQQFTQQKNENEMVLKELDLGSDEGNVYKLIGPVLIKQDPVEACSNVGKRLEFINGELSRLDSRLKALEKQAAERQQKVVSIQQEVQRLTQAAAASTGAE</sequence>
<dbReference type="Proteomes" id="UP001491310">
    <property type="component" value="Unassembled WGS sequence"/>
</dbReference>
<reference evidence="4 5" key="1">
    <citation type="journal article" date="2024" name="Nat. Commun.">
        <title>Phylogenomics reveals the evolutionary origins of lichenization in chlorophyte algae.</title>
        <authorList>
            <person name="Puginier C."/>
            <person name="Libourel C."/>
            <person name="Otte J."/>
            <person name="Skaloud P."/>
            <person name="Haon M."/>
            <person name="Grisel S."/>
            <person name="Petersen M."/>
            <person name="Berrin J.G."/>
            <person name="Delaux P.M."/>
            <person name="Dal Grande F."/>
            <person name="Keller J."/>
        </authorList>
    </citation>
    <scope>NUCLEOTIDE SEQUENCE [LARGE SCALE GENOMIC DNA]</scope>
    <source>
        <strain evidence="4 5">SAG 216-7</strain>
    </source>
</reference>
<evidence type="ECO:0000256" key="1">
    <source>
        <dbReference type="ARBA" id="ARBA00008045"/>
    </source>
</evidence>
<dbReference type="Pfam" id="PF01920">
    <property type="entry name" value="Prefoldin_2"/>
    <property type="match status" value="1"/>
</dbReference>
<organism evidence="4 5">
    <name type="scientific">Coccomyxa subellipsoidea</name>
    <dbReference type="NCBI Taxonomy" id="248742"/>
    <lineage>
        <taxon>Eukaryota</taxon>
        <taxon>Viridiplantae</taxon>
        <taxon>Chlorophyta</taxon>
        <taxon>core chlorophytes</taxon>
        <taxon>Trebouxiophyceae</taxon>
        <taxon>Trebouxiophyceae incertae sedis</taxon>
        <taxon>Coccomyxaceae</taxon>
        <taxon>Coccomyxa</taxon>
    </lineage>
</organism>
<keyword evidence="2" id="KW-0143">Chaperone</keyword>
<comment type="similarity">
    <text evidence="1">Belongs to the prefoldin subunit beta family.</text>
</comment>
<dbReference type="PANTHER" id="PTHR21431">
    <property type="entry name" value="PREFOLDIN SUBUNIT 6"/>
    <property type="match status" value="1"/>
</dbReference>